<accession>A0ABT6JZ98</accession>
<keyword evidence="2" id="KW-1185">Reference proteome</keyword>
<sequence>MLRIAYLNRNWYQSLGRPLHRPGYCSAQPLSSSLATNMAQVFDLMIVRQENLRDGVVRCTSSQPKIPVIAKFTDLA</sequence>
<dbReference type="Proteomes" id="UP001159371">
    <property type="component" value="Unassembled WGS sequence"/>
</dbReference>
<comment type="caution">
    <text evidence="1">The sequence shown here is derived from an EMBL/GenBank/DDBJ whole genome shotgun (WGS) entry which is preliminary data.</text>
</comment>
<dbReference type="RefSeq" id="WP_280656259.1">
    <property type="nucleotide sequence ID" value="NZ_JANQDO010000009.1"/>
</dbReference>
<organism evidence="1 2">
    <name type="scientific">Umezakia ovalisporum FSS-43</name>
    <dbReference type="NCBI Taxonomy" id="2740520"/>
    <lineage>
        <taxon>Bacteria</taxon>
        <taxon>Bacillati</taxon>
        <taxon>Cyanobacteriota</taxon>
        <taxon>Cyanophyceae</taxon>
        <taxon>Nostocales</taxon>
        <taxon>Nodulariaceae</taxon>
        <taxon>Umezakia</taxon>
    </lineage>
</organism>
<dbReference type="EMBL" id="JANQDO010000009">
    <property type="protein sequence ID" value="MDH6055443.1"/>
    <property type="molecule type" value="Genomic_DNA"/>
</dbReference>
<evidence type="ECO:0000313" key="2">
    <source>
        <dbReference type="Proteomes" id="UP001159371"/>
    </source>
</evidence>
<proteinExistence type="predicted"/>
<protein>
    <submittedName>
        <fullName evidence="1">Uncharacterized protein</fullName>
    </submittedName>
</protein>
<reference evidence="1 2" key="1">
    <citation type="journal article" date="2023" name="J. Phycol.">
        <title>Chrysosporum ovalisporum is synonymous with the true-branching cyanobacterium Umezakia natans (Nostocales/Aphanizomenonaceae).</title>
        <authorList>
            <person name="McGregor G.B."/>
            <person name="Sendall B.C."/>
            <person name="Niiyama Y."/>
            <person name="Tuji A."/>
            <person name="Willis A."/>
        </authorList>
    </citation>
    <scope>NUCLEOTIDE SEQUENCE [LARGE SCALE GENOMIC DNA]</scope>
    <source>
        <strain evidence="1 2">FSS-43</strain>
    </source>
</reference>
<gene>
    <name evidence="1" type="ORF">NWP19_01190</name>
</gene>
<evidence type="ECO:0000313" key="1">
    <source>
        <dbReference type="EMBL" id="MDH6055443.1"/>
    </source>
</evidence>
<name>A0ABT6JZ98_9CYAN</name>